<feature type="domain" description="Aminotransferase class I/classII large" evidence="7">
    <location>
        <begin position="128"/>
        <end position="489"/>
    </location>
</feature>
<organism evidence="8 9">
    <name type="scientific">Elsinoe australis</name>
    <dbReference type="NCBI Taxonomy" id="40998"/>
    <lineage>
        <taxon>Eukaryota</taxon>
        <taxon>Fungi</taxon>
        <taxon>Dikarya</taxon>
        <taxon>Ascomycota</taxon>
        <taxon>Pezizomycotina</taxon>
        <taxon>Dothideomycetes</taxon>
        <taxon>Dothideomycetidae</taxon>
        <taxon>Myriangiales</taxon>
        <taxon>Elsinoaceae</taxon>
        <taxon>Elsinoe</taxon>
    </lineage>
</organism>
<dbReference type="AlphaFoldDB" id="A0A2P7ZCR2"/>
<dbReference type="SUPFAM" id="SSF53383">
    <property type="entry name" value="PLP-dependent transferases"/>
    <property type="match status" value="1"/>
</dbReference>
<dbReference type="InterPro" id="IPR015424">
    <property type="entry name" value="PyrdxlP-dep_Trfase"/>
</dbReference>
<dbReference type="PANTHER" id="PTHR42790:SF21">
    <property type="entry name" value="AROMATIC_AMINOADIPATE AMINOTRANSFERASE 1"/>
    <property type="match status" value="1"/>
</dbReference>
<dbReference type="GO" id="GO:0019878">
    <property type="term" value="P:lysine biosynthetic process via aminoadipic acid"/>
    <property type="evidence" value="ECO:0007669"/>
    <property type="project" value="TreeGrafter"/>
</dbReference>
<keyword evidence="3 8" id="KW-0032">Aminotransferase</keyword>
<accession>A0A2P7ZCR2</accession>
<dbReference type="GO" id="GO:0047536">
    <property type="term" value="F:2-aminoadipate transaminase activity"/>
    <property type="evidence" value="ECO:0007669"/>
    <property type="project" value="TreeGrafter"/>
</dbReference>
<keyword evidence="5" id="KW-0663">Pyridoxal phosphate</keyword>
<dbReference type="Pfam" id="PF00155">
    <property type="entry name" value="Aminotran_1_2"/>
    <property type="match status" value="1"/>
</dbReference>
<gene>
    <name evidence="8" type="ORF">B9Z65_4983</name>
</gene>
<evidence type="ECO:0000256" key="4">
    <source>
        <dbReference type="ARBA" id="ARBA00022679"/>
    </source>
</evidence>
<dbReference type="PANTHER" id="PTHR42790">
    <property type="entry name" value="AMINOTRANSFERASE"/>
    <property type="match status" value="1"/>
</dbReference>
<dbReference type="EMBL" id="NHZQ01000236">
    <property type="protein sequence ID" value="PSK46015.1"/>
    <property type="molecule type" value="Genomic_DNA"/>
</dbReference>
<keyword evidence="9" id="KW-1185">Reference proteome</keyword>
<sequence>MLSRIKAIEGSRNAAPPLPSGPAAFVKSSTFRVDKSSTKPVARDWTDHLSPEARDFKAAVLKAASQHTGPSDPIALGTARPASIFYPWDSIDIVGGRSRWDQTEDDRTKSQSMHCKRDDPVYDIGVALNYGTALGSPPLLRFLTEHVELIHDPPYQDWETCLTAGTTAALDTMLRVLCNRGDWILAERFTYPGTLAGARSRGINVCPLDMDDEGLLPAYLKHTLETWESSKGPCPSVLYTIPTGQNPTGTEQSNERRQAIYHIAEEYDLMILEDDPYYFIDLDQTEAGPSVNGLRDTSLQNYLARLPKSYLSMDTSGRVVRFDATSKILAPGLRCGWMTSSAQIIEKYVAYTELSTIHPSGPSQLMLYKLLDETWGHVGFLKWLERLSAGYHHRYQVLSDACRQHLPKDMCSWEAPKRGMFMWIKVQSPQIEMRPEQAAAVEDRIFASAMSRGVTVAKGNWFRADDLPAPEVYFRMTFVAATDAQIVEGIKAFGDAVRDELPHARQHI</sequence>
<proteinExistence type="inferred from homology"/>
<dbReference type="InterPro" id="IPR015421">
    <property type="entry name" value="PyrdxlP-dep_Trfase_major"/>
</dbReference>
<evidence type="ECO:0000313" key="8">
    <source>
        <dbReference type="EMBL" id="PSK46015.1"/>
    </source>
</evidence>
<protein>
    <submittedName>
        <fullName evidence="8">Aromatic amino acid aminotransferase</fullName>
    </submittedName>
</protein>
<comment type="caution">
    <text evidence="8">The sequence shown here is derived from an EMBL/GenBank/DDBJ whole genome shotgun (WGS) entry which is preliminary data.</text>
</comment>
<dbReference type="STRING" id="40998.A0A2P7ZCR2"/>
<reference evidence="8 9" key="1">
    <citation type="submission" date="2017-05" db="EMBL/GenBank/DDBJ databases">
        <title>Draft genome sequence of Elsinoe australis.</title>
        <authorList>
            <person name="Cheng Q."/>
        </authorList>
    </citation>
    <scope>NUCLEOTIDE SEQUENCE [LARGE SCALE GENOMIC DNA]</scope>
    <source>
        <strain evidence="8 9">NL1</strain>
    </source>
</reference>
<dbReference type="CDD" id="cd00609">
    <property type="entry name" value="AAT_like"/>
    <property type="match status" value="1"/>
</dbReference>
<dbReference type="Proteomes" id="UP000243723">
    <property type="component" value="Unassembled WGS sequence"/>
</dbReference>
<keyword evidence="4 8" id="KW-0808">Transferase</keyword>
<evidence type="ECO:0000259" key="7">
    <source>
        <dbReference type="Pfam" id="PF00155"/>
    </source>
</evidence>
<comment type="cofactor">
    <cofactor evidence="1">
        <name>pyridoxal 5'-phosphate</name>
        <dbReference type="ChEBI" id="CHEBI:597326"/>
    </cofactor>
</comment>
<evidence type="ECO:0000256" key="5">
    <source>
        <dbReference type="ARBA" id="ARBA00022898"/>
    </source>
</evidence>
<dbReference type="Gene3D" id="3.40.640.10">
    <property type="entry name" value="Type I PLP-dependent aspartate aminotransferase-like (Major domain)"/>
    <property type="match status" value="1"/>
</dbReference>
<name>A0A2P7ZCR2_9PEZI</name>
<evidence type="ECO:0000256" key="2">
    <source>
        <dbReference type="ARBA" id="ARBA00007441"/>
    </source>
</evidence>
<evidence type="ECO:0000313" key="9">
    <source>
        <dbReference type="Proteomes" id="UP000243723"/>
    </source>
</evidence>
<evidence type="ECO:0000256" key="6">
    <source>
        <dbReference type="SAM" id="MobiDB-lite"/>
    </source>
</evidence>
<evidence type="ECO:0000256" key="1">
    <source>
        <dbReference type="ARBA" id="ARBA00001933"/>
    </source>
</evidence>
<evidence type="ECO:0000256" key="3">
    <source>
        <dbReference type="ARBA" id="ARBA00022576"/>
    </source>
</evidence>
<dbReference type="GO" id="GO:0006571">
    <property type="term" value="P:tyrosine biosynthetic process"/>
    <property type="evidence" value="ECO:0007669"/>
    <property type="project" value="TreeGrafter"/>
</dbReference>
<dbReference type="GO" id="GO:0008793">
    <property type="term" value="F:aromatic-amino-acid transaminase activity"/>
    <property type="evidence" value="ECO:0007669"/>
    <property type="project" value="TreeGrafter"/>
</dbReference>
<feature type="region of interest" description="Disordered" evidence="6">
    <location>
        <begin position="1"/>
        <end position="21"/>
    </location>
</feature>
<dbReference type="OrthoDB" id="691673at2759"/>
<dbReference type="GO" id="GO:0030170">
    <property type="term" value="F:pyridoxal phosphate binding"/>
    <property type="evidence" value="ECO:0007669"/>
    <property type="project" value="InterPro"/>
</dbReference>
<dbReference type="InterPro" id="IPR050859">
    <property type="entry name" value="Class-I_PLP-dep_aminotransf"/>
</dbReference>
<comment type="similarity">
    <text evidence="2">Belongs to the class-I pyridoxal-phosphate-dependent aminotransferase family.</text>
</comment>
<dbReference type="GO" id="GO:0009074">
    <property type="term" value="P:aromatic amino acid family catabolic process"/>
    <property type="evidence" value="ECO:0007669"/>
    <property type="project" value="TreeGrafter"/>
</dbReference>
<dbReference type="InterPro" id="IPR004839">
    <property type="entry name" value="Aminotransferase_I/II_large"/>
</dbReference>